<dbReference type="GO" id="GO:0004803">
    <property type="term" value="F:transposase activity"/>
    <property type="evidence" value="ECO:0007669"/>
    <property type="project" value="InterPro"/>
</dbReference>
<evidence type="ECO:0000313" key="4">
    <source>
        <dbReference type="Proteomes" id="UP000316095"/>
    </source>
</evidence>
<dbReference type="NCBIfam" id="NF033564">
    <property type="entry name" value="transpos_ISAs1"/>
    <property type="match status" value="1"/>
</dbReference>
<dbReference type="Pfam" id="PF01609">
    <property type="entry name" value="DDE_Tnp_1"/>
    <property type="match status" value="1"/>
</dbReference>
<dbReference type="InterPro" id="IPR047647">
    <property type="entry name" value="ISAs1_transpos"/>
</dbReference>
<organism evidence="3 4">
    <name type="scientific">Rubinisphaera italica</name>
    <dbReference type="NCBI Taxonomy" id="2527969"/>
    <lineage>
        <taxon>Bacteria</taxon>
        <taxon>Pseudomonadati</taxon>
        <taxon>Planctomycetota</taxon>
        <taxon>Planctomycetia</taxon>
        <taxon>Planctomycetales</taxon>
        <taxon>Planctomycetaceae</taxon>
        <taxon>Rubinisphaera</taxon>
    </lineage>
</organism>
<dbReference type="RefSeq" id="WP_146504743.1">
    <property type="nucleotide sequence ID" value="NZ_SJPG01000001.1"/>
</dbReference>
<accession>A0A5C5XKI3</accession>
<dbReference type="InterPro" id="IPR051698">
    <property type="entry name" value="Transposase_11-like"/>
</dbReference>
<dbReference type="Pfam" id="PF13808">
    <property type="entry name" value="DDE_Tnp_1_assoc"/>
    <property type="match status" value="1"/>
</dbReference>
<protein>
    <submittedName>
        <fullName evidence="3">Transposase DDE domain protein</fullName>
    </submittedName>
</protein>
<feature type="domain" description="H repeat-associated protein N-terminal" evidence="2">
    <location>
        <begin position="15"/>
        <end position="100"/>
    </location>
</feature>
<dbReference type="PANTHER" id="PTHR30298">
    <property type="entry name" value="H REPEAT-ASSOCIATED PREDICTED TRANSPOSASE"/>
    <property type="match status" value="1"/>
</dbReference>
<name>A0A5C5XKI3_9PLAN</name>
<evidence type="ECO:0000259" key="1">
    <source>
        <dbReference type="Pfam" id="PF01609"/>
    </source>
</evidence>
<dbReference type="AlphaFoldDB" id="A0A5C5XKI3"/>
<dbReference type="GO" id="GO:0006313">
    <property type="term" value="P:DNA transposition"/>
    <property type="evidence" value="ECO:0007669"/>
    <property type="project" value="InterPro"/>
</dbReference>
<proteinExistence type="predicted"/>
<keyword evidence="4" id="KW-1185">Reference proteome</keyword>
<evidence type="ECO:0000313" key="3">
    <source>
        <dbReference type="EMBL" id="TWT62941.1"/>
    </source>
</evidence>
<dbReference type="OrthoDB" id="291219at2"/>
<evidence type="ECO:0000259" key="2">
    <source>
        <dbReference type="Pfam" id="PF13808"/>
    </source>
</evidence>
<dbReference type="InterPro" id="IPR002559">
    <property type="entry name" value="Transposase_11"/>
</dbReference>
<reference evidence="3 4" key="1">
    <citation type="submission" date="2019-02" db="EMBL/GenBank/DDBJ databases">
        <title>Deep-cultivation of Planctomycetes and their phenomic and genomic characterization uncovers novel biology.</title>
        <authorList>
            <person name="Wiegand S."/>
            <person name="Jogler M."/>
            <person name="Boedeker C."/>
            <person name="Pinto D."/>
            <person name="Vollmers J."/>
            <person name="Rivas-Marin E."/>
            <person name="Kohn T."/>
            <person name="Peeters S.H."/>
            <person name="Heuer A."/>
            <person name="Rast P."/>
            <person name="Oberbeckmann S."/>
            <person name="Bunk B."/>
            <person name="Jeske O."/>
            <person name="Meyerdierks A."/>
            <person name="Storesund J.E."/>
            <person name="Kallscheuer N."/>
            <person name="Luecker S."/>
            <person name="Lage O.M."/>
            <person name="Pohl T."/>
            <person name="Merkel B.J."/>
            <person name="Hornburger P."/>
            <person name="Mueller R.-W."/>
            <person name="Bruemmer F."/>
            <person name="Labrenz M."/>
            <person name="Spormann A.M."/>
            <person name="Op Den Camp H."/>
            <person name="Overmann J."/>
            <person name="Amann R."/>
            <person name="Jetten M.S.M."/>
            <person name="Mascher T."/>
            <person name="Medema M.H."/>
            <person name="Devos D.P."/>
            <person name="Kaster A.-K."/>
            <person name="Ovreas L."/>
            <person name="Rohde M."/>
            <person name="Galperin M.Y."/>
            <person name="Jogler C."/>
        </authorList>
    </citation>
    <scope>NUCLEOTIDE SEQUENCE [LARGE SCALE GENOMIC DNA]</scope>
    <source>
        <strain evidence="3 4">Pan54</strain>
    </source>
</reference>
<comment type="caution">
    <text evidence="3">The sequence shown here is derived from an EMBL/GenBank/DDBJ whole genome shotgun (WGS) entry which is preliminary data.</text>
</comment>
<dbReference type="InterPro" id="IPR032806">
    <property type="entry name" value="YbfD_N"/>
</dbReference>
<dbReference type="PANTHER" id="PTHR30298:SF0">
    <property type="entry name" value="PROTEIN YBFL-RELATED"/>
    <property type="match status" value="1"/>
</dbReference>
<dbReference type="EMBL" id="SJPG01000001">
    <property type="protein sequence ID" value="TWT62941.1"/>
    <property type="molecule type" value="Genomic_DNA"/>
</dbReference>
<sequence>MEDQARGFVAMLESCFSELEDPRNENSCEHLLIDIIAITILGVTCGADDWTDLETFGNGRREWLEKFLALPNGIPAHDTFRRVFGMLDPKQFSTSLFQWTHAIQDATDGQLIAIDGKALRRSFAKRTGKKMLHLVTAWSSDNGLTLGQVTCEQKSNEITAIPQLLTMLDLKGNTVTIDAMGCQTEIAAQIREQKGHYVLALKGNQSSLKDDMQALFDVEAERDFSGVKHHVFESSNSGHGRMEERTCHVLEIPKDHPQREKWRDLKTLVVTVSRRQVDEKETWESRLFVSSHPPRAKFVAEAIRRHWSIENSQHWILDVTFGEDHRRQQDRNGASNLAAVRRLSTSLLRQETTLKRGAKCKRMNCALDPNYLLKVFTPPETIDA</sequence>
<dbReference type="Proteomes" id="UP000316095">
    <property type="component" value="Unassembled WGS sequence"/>
</dbReference>
<dbReference type="GO" id="GO:0003677">
    <property type="term" value="F:DNA binding"/>
    <property type="evidence" value="ECO:0007669"/>
    <property type="project" value="InterPro"/>
</dbReference>
<gene>
    <name evidence="3" type="ORF">Pan54_36920</name>
</gene>
<feature type="domain" description="Transposase IS4-like" evidence="1">
    <location>
        <begin position="109"/>
        <end position="341"/>
    </location>
</feature>